<sequence length="157" mass="18033">MPVDNVRGETFDEHGIYMNELLKRLKTTDDDGITKDPFIFVEQHMERLVKKYEKTVGKHYAMLRSYGKAILDSNSGSIVKLGVIVNPEDKTYIDRFYVCFTGLVDGWKIWCKKITSLDGCFMKSPYQGEIITTIGRDGNNHIYLVAWAVVNVENKDK</sequence>
<dbReference type="AlphaFoldDB" id="A0A6L2M0X7"/>
<accession>A0A6L2M0X7</accession>
<evidence type="ECO:0000313" key="1">
    <source>
        <dbReference type="EMBL" id="GEU66035.1"/>
    </source>
</evidence>
<comment type="caution">
    <text evidence="1">The sequence shown here is derived from an EMBL/GenBank/DDBJ whole genome shotgun (WGS) entry which is preliminary data.</text>
</comment>
<protein>
    <submittedName>
        <fullName evidence="1">Multidrug resistance-associated protein 5</fullName>
    </submittedName>
</protein>
<reference evidence="1" key="1">
    <citation type="journal article" date="2019" name="Sci. Rep.">
        <title>Draft genome of Tanacetum cinerariifolium, the natural source of mosquito coil.</title>
        <authorList>
            <person name="Yamashiro T."/>
            <person name="Shiraishi A."/>
            <person name="Satake H."/>
            <person name="Nakayama K."/>
        </authorList>
    </citation>
    <scope>NUCLEOTIDE SEQUENCE</scope>
</reference>
<dbReference type="EMBL" id="BKCJ010005312">
    <property type="protein sequence ID" value="GEU66035.1"/>
    <property type="molecule type" value="Genomic_DNA"/>
</dbReference>
<organism evidence="1">
    <name type="scientific">Tanacetum cinerariifolium</name>
    <name type="common">Dalmatian daisy</name>
    <name type="synonym">Chrysanthemum cinerariifolium</name>
    <dbReference type="NCBI Taxonomy" id="118510"/>
    <lineage>
        <taxon>Eukaryota</taxon>
        <taxon>Viridiplantae</taxon>
        <taxon>Streptophyta</taxon>
        <taxon>Embryophyta</taxon>
        <taxon>Tracheophyta</taxon>
        <taxon>Spermatophyta</taxon>
        <taxon>Magnoliopsida</taxon>
        <taxon>eudicotyledons</taxon>
        <taxon>Gunneridae</taxon>
        <taxon>Pentapetalae</taxon>
        <taxon>asterids</taxon>
        <taxon>campanulids</taxon>
        <taxon>Asterales</taxon>
        <taxon>Asteraceae</taxon>
        <taxon>Asteroideae</taxon>
        <taxon>Anthemideae</taxon>
        <taxon>Anthemidinae</taxon>
        <taxon>Tanacetum</taxon>
    </lineage>
</organism>
<gene>
    <name evidence="1" type="ORF">Tci_038013</name>
</gene>
<name>A0A6L2M0X7_TANCI</name>
<dbReference type="PANTHER" id="PTHR31973:SF187">
    <property type="entry name" value="MUTATOR TRANSPOSASE MUDRA PROTEIN"/>
    <property type="match status" value="1"/>
</dbReference>
<dbReference type="PANTHER" id="PTHR31973">
    <property type="entry name" value="POLYPROTEIN, PUTATIVE-RELATED"/>
    <property type="match status" value="1"/>
</dbReference>
<proteinExistence type="predicted"/>